<proteinExistence type="predicted"/>
<dbReference type="Proteomes" id="UP001162992">
    <property type="component" value="Chromosome 3"/>
</dbReference>
<name>A0ACC2E7L8_DIPCM</name>
<keyword evidence="2" id="KW-1185">Reference proteome</keyword>
<evidence type="ECO:0000313" key="1">
    <source>
        <dbReference type="EMBL" id="KAJ7562504.1"/>
    </source>
</evidence>
<gene>
    <name evidence="1" type="ORF">O6H91_03G071900</name>
</gene>
<protein>
    <submittedName>
        <fullName evidence="1">Uncharacterized protein</fullName>
    </submittedName>
</protein>
<accession>A0ACC2E7L8</accession>
<organism evidence="1 2">
    <name type="scientific">Diphasiastrum complanatum</name>
    <name type="common">Issler's clubmoss</name>
    <name type="synonym">Lycopodium complanatum</name>
    <dbReference type="NCBI Taxonomy" id="34168"/>
    <lineage>
        <taxon>Eukaryota</taxon>
        <taxon>Viridiplantae</taxon>
        <taxon>Streptophyta</taxon>
        <taxon>Embryophyta</taxon>
        <taxon>Tracheophyta</taxon>
        <taxon>Lycopodiopsida</taxon>
        <taxon>Lycopodiales</taxon>
        <taxon>Lycopodiaceae</taxon>
        <taxon>Lycopodioideae</taxon>
        <taxon>Diphasiastrum</taxon>
    </lineage>
</organism>
<reference evidence="2" key="1">
    <citation type="journal article" date="2024" name="Proc. Natl. Acad. Sci. U.S.A.">
        <title>Extraordinary preservation of gene collinearity over three hundred million years revealed in homosporous lycophytes.</title>
        <authorList>
            <person name="Li C."/>
            <person name="Wickell D."/>
            <person name="Kuo L.Y."/>
            <person name="Chen X."/>
            <person name="Nie B."/>
            <person name="Liao X."/>
            <person name="Peng D."/>
            <person name="Ji J."/>
            <person name="Jenkins J."/>
            <person name="Williams M."/>
            <person name="Shu S."/>
            <person name="Plott C."/>
            <person name="Barry K."/>
            <person name="Rajasekar S."/>
            <person name="Grimwood J."/>
            <person name="Han X."/>
            <person name="Sun S."/>
            <person name="Hou Z."/>
            <person name="He W."/>
            <person name="Dai G."/>
            <person name="Sun C."/>
            <person name="Schmutz J."/>
            <person name="Leebens-Mack J.H."/>
            <person name="Li F.W."/>
            <person name="Wang L."/>
        </authorList>
    </citation>
    <scope>NUCLEOTIDE SEQUENCE [LARGE SCALE GENOMIC DNA]</scope>
    <source>
        <strain evidence="2">cv. PW_Plant_1</strain>
    </source>
</reference>
<comment type="caution">
    <text evidence="1">The sequence shown here is derived from an EMBL/GenBank/DDBJ whole genome shotgun (WGS) entry which is preliminary data.</text>
</comment>
<evidence type="ECO:0000313" key="2">
    <source>
        <dbReference type="Proteomes" id="UP001162992"/>
    </source>
</evidence>
<sequence length="983" mass="104050">MVNPEKLKAEASSKNTVLDESSDSKGSNGDRKQIKGKGKHAVLGKSEPPSCIVKSVGDSHAPAALPEDPENKWPLPGKSSSRSNVAVRGVSRMRSFFDLAGTSTCSAGFKDGSGIAGKSGTVVLQIPSSSIPIPLSASAMTVSVHSNSSAAFFQTLAPRVSGVGDALSQGSGCGPCILADHCSALDLSVDRGNREADGASTILHGSAVEEAGSGRPSGVSGCTTTVDMLLFGMEEQNGMMKWLQALDFQAVGACRADERLRPLLRWNVSCFGADGRLLARLGLHFKAKELSSLARCLCTPLVSLRVGKIVRHGLILQPTSTRGFLRLSMLPCSELQLCFKGDNGSVETLGTATPGNEAFPLVLEEIGADPSRRSFTLKRNSRELAYFWHSEKSKVAGDELVSKMKNLLACRPTLAQLTGIQESRLDFLASYLPAALQTPCSTSLEVPQASSVAVNPPTRTSVSAVIPHASSSGQSFPPTQDLLNRFSGSGKLLVNLSEKFSECGELSGSTISAIPSTQHSSRSFLNDNVAGNNWNTSWSTRTSICFGSNGKTESSSNGVSNCSSSPSTSLGIGQSSRNWNNFEPAMDQLCLPLLSSPQTLFPFPSLISEPPSNACTFLPPLSTRLPISSPSLLAPYYCPCPLGGVSALHYTFSPPCLPTVGSEGELRPTSSFFSVGTSIPAFPPVPLELHQLQYSFPLPVSPSATAGLGMQSSGVSSFFGAPITHFPVVSLHVPTQGYLVQALPVVSNLGKSPVVPDYFQDIFTCHADLQVKGHDRSFSSSSMGGRSWGTRAVVQGHVTESDPLLVSNIIRNSSALIPEARVTAMNTQIREGISFSKFNTSKLSRDAGMPNIDDETQRDAIENMLKFNLPSLHSVPVLDMVPRVLSSSSLSRIISFRTNGDSTRLNWLPNSLGLYSGSCEMGAQPMTFPPGSSMTDSSACFDQAVESVSQVSCPASSNLNLRDLADGKSGADEMNEKVDKGQS</sequence>
<dbReference type="EMBL" id="CM055094">
    <property type="protein sequence ID" value="KAJ7562504.1"/>
    <property type="molecule type" value="Genomic_DNA"/>
</dbReference>